<sequence length="712" mass="80712">MCCRDRRCPMERDWQLENGIYPRLYCTQKSTPAPPPRATPFPTAFRNFPYKGAHTFRDRLLSKRATYDPEWVITEAIARLGPQEDKEIVTDKVLEEYLEPLTNSNDQALEANPYAVLHDECEDGCTASGRLRGRAKKLVKFYEELGMTRSAKEVPQHMICGDLRGAVRQCFIDRLSPIDELSFKTIQKLEKSCCKFCLPRFEQKLDQWKQARFQPVAVDVEHLGKFRRALRQNIEKGWDRQRAPFIPNGNATRRYRRKEGGNWNVEEFSGECRYELVFSSGKPRVVTLYSAENTRRLAPLHYSLYSMLKRRGWLLVGEPTDQHVSSLTGAAFLSFDYSSATDNIKREYVKVAVEVLEEQADHLSEEEIQALRVLSNLVIDGKETFSGQPMGSVMSFPLLCVINKTVVDMALFAMLDRKEISFNECVRHPLLVNGDDLLTREVRGNTDLRGEVVRQGSQVGLVVNEEKTMVSESDGEINSTYFQDGCKQRKFNASSLWMDAGVEDVLGFAAQATPDGKTFRKVVRRNLHTLAKQPNKHLREIPLSLVAVCRKDKQIRKAITSLPVSVAPIKQGVISMDLRPENYSLSRDEEHNAMLEEIERVRERGIARGAERSQKHSTGVIPASRSFNAVRKQVNKVGPEIIPACYVRCFTNKVKEEGVLREVAPLDLSLPPGDGSQVNRMLDNIRAFKQTHNSSASPGTIDAQADFVSLCC</sequence>
<keyword evidence="3" id="KW-0548">Nucleotidyltransferase</keyword>
<evidence type="ECO:0000313" key="4">
    <source>
        <dbReference type="EMBL" id="QIP68037.1"/>
    </source>
</evidence>
<keyword evidence="1 4" id="KW-0696">RNA-directed RNA polymerase</keyword>
<reference evidence="4" key="1">
    <citation type="submission" date="2019-10" db="EMBL/GenBank/DDBJ databases">
        <title>The virome associated to Eryshiphales from vegetable crops in Italy.</title>
        <authorList>
            <person name="Chiapello M."/>
            <person name="Turina M."/>
        </authorList>
    </citation>
    <scope>NUCLEOTIDE SEQUENCE</scope>
    <source>
        <strain evidence="4">PM-A_DN31567</strain>
    </source>
</reference>
<accession>A0A6G9EN52</accession>
<dbReference type="SUPFAM" id="SSF56672">
    <property type="entry name" value="DNA/RNA polymerases"/>
    <property type="match status" value="1"/>
</dbReference>
<evidence type="ECO:0000256" key="1">
    <source>
        <dbReference type="ARBA" id="ARBA00022484"/>
    </source>
</evidence>
<protein>
    <submittedName>
        <fullName evidence="4">RNA-dependent RNA polymerase</fullName>
    </submittedName>
</protein>
<proteinExistence type="predicted"/>
<dbReference type="CDD" id="cd23183">
    <property type="entry name" value="ps-ssRNAv_Botourmiaviridae_RdRp"/>
    <property type="match status" value="1"/>
</dbReference>
<dbReference type="EMBL" id="MN628266">
    <property type="protein sequence ID" value="QIP68037.1"/>
    <property type="molecule type" value="Genomic_RNA"/>
</dbReference>
<evidence type="ECO:0000256" key="2">
    <source>
        <dbReference type="ARBA" id="ARBA00022679"/>
    </source>
</evidence>
<keyword evidence="2" id="KW-0808">Transferase</keyword>
<evidence type="ECO:0000256" key="3">
    <source>
        <dbReference type="ARBA" id="ARBA00022695"/>
    </source>
</evidence>
<organism evidence="4">
    <name type="scientific">Erysiphales ourmia-like virus 2</name>
    <dbReference type="NCBI Taxonomy" id="2719868"/>
    <lineage>
        <taxon>Viruses</taxon>
        <taxon>Riboviria</taxon>
        <taxon>Orthornavirae</taxon>
        <taxon>Lenarviricota</taxon>
        <taxon>Miaviricetes</taxon>
        <taxon>Ourlivirales</taxon>
        <taxon>Botourmiaviridae</taxon>
    </lineage>
</organism>
<dbReference type="GO" id="GO:0003968">
    <property type="term" value="F:RNA-directed RNA polymerase activity"/>
    <property type="evidence" value="ECO:0007669"/>
    <property type="project" value="UniProtKB-KW"/>
</dbReference>
<dbReference type="InterPro" id="IPR043502">
    <property type="entry name" value="DNA/RNA_pol_sf"/>
</dbReference>
<name>A0A6G9EN52_9VIRU</name>